<reference evidence="9" key="2">
    <citation type="submission" date="2015-01" db="EMBL/GenBank/DDBJ databases">
        <title>Evolutionary Origins and Diversification of the Mycorrhizal Mutualists.</title>
        <authorList>
            <consortium name="DOE Joint Genome Institute"/>
            <consortium name="Mycorrhizal Genomics Consortium"/>
            <person name="Kohler A."/>
            <person name="Kuo A."/>
            <person name="Nagy L.G."/>
            <person name="Floudas D."/>
            <person name="Copeland A."/>
            <person name="Barry K.W."/>
            <person name="Cichocki N."/>
            <person name="Veneault-Fourrey C."/>
            <person name="LaButti K."/>
            <person name="Lindquist E.A."/>
            <person name="Lipzen A."/>
            <person name="Lundell T."/>
            <person name="Morin E."/>
            <person name="Murat C."/>
            <person name="Riley R."/>
            <person name="Ohm R."/>
            <person name="Sun H."/>
            <person name="Tunlid A."/>
            <person name="Henrissat B."/>
            <person name="Grigoriev I.V."/>
            <person name="Hibbett D.S."/>
            <person name="Martin F."/>
        </authorList>
    </citation>
    <scope>NUCLEOTIDE SEQUENCE [LARGE SCALE GENOMIC DNA]</scope>
    <source>
        <strain evidence="9">LaAM-08-1</strain>
    </source>
</reference>
<evidence type="ECO:0000256" key="4">
    <source>
        <dbReference type="ARBA" id="ARBA00034617"/>
    </source>
</evidence>
<sequence>MMIQRKQSILGILGTGTGKTTIIMMHAKVYGNGRVTVVVLPLSGLHGDLERRAKALGLRISRWQTKGKFNPNADIVYVSIEHLTFEDFQSYLKDLEHTNRLNIIVFDEIHKVLTDQHYRDPFKQFSVLNLVKTILVGLTGSLPPQLLDSFLQATKTTWRVIRTPSNRRELRYEIKRVPNQQLVATIVEDLSANVSGYSPEDRAMVFCRTHNDTEVLARAFGVHAYTSKTATTNAETMRRWIDGNQKIMVCTSILGCGLDYPSVRDVVHYGVAYSMLDQHQQESRGGRDGNVCRATTYAPLGKKFAPAKDTEDFGQTELCAWLEQDSGCLRAIPSKYLDGCSVQCVILPGCAPCAHCADETVWSTPALPTLTSSSPHATFFGATETSSTIDVDLYDAVPTPTSSNAKRKNEENRLAGKRVRLSTSLESTPIDLRNEQRPRFTNAGNIQGPPNNRVRTSTSLPFPSQMPRVDFRLVQTPKPPSPSKHSAGLFARVDQVVAQKDKNAFQTEVVQPIKTAFTSIKNKCIICILRSRPNWDNHSYDDCPSSEGVHNRDGVFRDFKEGFKVLPTGWCWAYCPILNRYPNAPFNLAQMRLTREMFTIWALGLVKPEPYNEMAFTNLHHLFLWAMKEAGHL</sequence>
<dbReference type="GO" id="GO:0043138">
    <property type="term" value="F:3'-5' DNA helicase activity"/>
    <property type="evidence" value="ECO:0007669"/>
    <property type="project" value="UniProtKB-EC"/>
</dbReference>
<dbReference type="Pfam" id="PF00271">
    <property type="entry name" value="Helicase_C"/>
    <property type="match status" value="1"/>
</dbReference>
<keyword evidence="3" id="KW-0067">ATP-binding</keyword>
<dbReference type="STRING" id="1095629.A0A0C9WP12"/>
<dbReference type="SUPFAM" id="SSF52540">
    <property type="entry name" value="P-loop containing nucleoside triphosphate hydrolases"/>
    <property type="match status" value="1"/>
</dbReference>
<dbReference type="GO" id="GO:0009378">
    <property type="term" value="F:four-way junction helicase activity"/>
    <property type="evidence" value="ECO:0007669"/>
    <property type="project" value="TreeGrafter"/>
</dbReference>
<dbReference type="PROSITE" id="PS51192">
    <property type="entry name" value="HELICASE_ATP_BIND_1"/>
    <property type="match status" value="1"/>
</dbReference>
<evidence type="ECO:0000256" key="1">
    <source>
        <dbReference type="ARBA" id="ARBA00005446"/>
    </source>
</evidence>
<dbReference type="EMBL" id="KN838907">
    <property type="protein sequence ID" value="KIJ92465.1"/>
    <property type="molecule type" value="Genomic_DNA"/>
</dbReference>
<evidence type="ECO:0000313" key="9">
    <source>
        <dbReference type="Proteomes" id="UP000054477"/>
    </source>
</evidence>
<dbReference type="InterPro" id="IPR014001">
    <property type="entry name" value="Helicase_ATP-bd"/>
</dbReference>
<keyword evidence="2" id="KW-0547">Nucleotide-binding</keyword>
<reference evidence="8 9" key="1">
    <citation type="submission" date="2014-04" db="EMBL/GenBank/DDBJ databases">
        <authorList>
            <consortium name="DOE Joint Genome Institute"/>
            <person name="Kuo A."/>
            <person name="Kohler A."/>
            <person name="Nagy L.G."/>
            <person name="Floudas D."/>
            <person name="Copeland A."/>
            <person name="Barry K.W."/>
            <person name="Cichocki N."/>
            <person name="Veneault-Fourrey C."/>
            <person name="LaButti K."/>
            <person name="Lindquist E.A."/>
            <person name="Lipzen A."/>
            <person name="Lundell T."/>
            <person name="Morin E."/>
            <person name="Murat C."/>
            <person name="Sun H."/>
            <person name="Tunlid A."/>
            <person name="Henrissat B."/>
            <person name="Grigoriev I.V."/>
            <person name="Hibbett D.S."/>
            <person name="Martin F."/>
            <person name="Nordberg H.P."/>
            <person name="Cantor M.N."/>
            <person name="Hua S.X."/>
        </authorList>
    </citation>
    <scope>NUCLEOTIDE SEQUENCE [LARGE SCALE GENOMIC DNA]</scope>
    <source>
        <strain evidence="8 9">LaAM-08-1</strain>
    </source>
</reference>
<dbReference type="HOGENOM" id="CLU_432156_0_0_1"/>
<comment type="similarity">
    <text evidence="1">Belongs to the helicase family. RecQ subfamily.</text>
</comment>
<comment type="catalytic activity">
    <reaction evidence="4">
        <text>Couples ATP hydrolysis with the unwinding of duplex DNA by translocating in the 3'-5' direction.</text>
        <dbReference type="EC" id="5.6.2.4"/>
    </reaction>
</comment>
<dbReference type="GO" id="GO:0000724">
    <property type="term" value="P:double-strand break repair via homologous recombination"/>
    <property type="evidence" value="ECO:0007669"/>
    <property type="project" value="TreeGrafter"/>
</dbReference>
<dbReference type="SMART" id="SM00490">
    <property type="entry name" value="HELICc"/>
    <property type="match status" value="1"/>
</dbReference>
<dbReference type="PANTHER" id="PTHR13710">
    <property type="entry name" value="DNA HELICASE RECQ FAMILY MEMBER"/>
    <property type="match status" value="1"/>
</dbReference>
<dbReference type="GO" id="GO:0003676">
    <property type="term" value="F:nucleic acid binding"/>
    <property type="evidence" value="ECO:0007669"/>
    <property type="project" value="InterPro"/>
</dbReference>
<dbReference type="PROSITE" id="PS51194">
    <property type="entry name" value="HELICASE_CTER"/>
    <property type="match status" value="1"/>
</dbReference>
<dbReference type="InterPro" id="IPR001650">
    <property type="entry name" value="Helicase_C-like"/>
</dbReference>
<evidence type="ECO:0000259" key="6">
    <source>
        <dbReference type="PROSITE" id="PS51192"/>
    </source>
</evidence>
<accession>A0A0C9WP12</accession>
<dbReference type="AlphaFoldDB" id="A0A0C9WP12"/>
<dbReference type="EC" id="5.6.2.4" evidence="5"/>
<evidence type="ECO:0000256" key="2">
    <source>
        <dbReference type="ARBA" id="ARBA00022741"/>
    </source>
</evidence>
<dbReference type="Gene3D" id="3.40.50.300">
    <property type="entry name" value="P-loop containing nucleotide triphosphate hydrolases"/>
    <property type="match status" value="2"/>
</dbReference>
<name>A0A0C9WP12_9AGAR</name>
<dbReference type="OrthoDB" id="2507344at2759"/>
<dbReference type="Proteomes" id="UP000054477">
    <property type="component" value="Unassembled WGS sequence"/>
</dbReference>
<evidence type="ECO:0000256" key="3">
    <source>
        <dbReference type="ARBA" id="ARBA00022840"/>
    </source>
</evidence>
<dbReference type="GO" id="GO:0005524">
    <property type="term" value="F:ATP binding"/>
    <property type="evidence" value="ECO:0007669"/>
    <property type="project" value="UniProtKB-KW"/>
</dbReference>
<feature type="domain" description="Helicase ATP-binding" evidence="6">
    <location>
        <begin position="1"/>
        <end position="160"/>
    </location>
</feature>
<dbReference type="PANTHER" id="PTHR13710:SF154">
    <property type="entry name" value="RECQ HELICASE, PUTATIVE (AFU_ORTHOLOGUE AFUA_6G14720)-RELATED"/>
    <property type="match status" value="1"/>
</dbReference>
<organism evidence="8 9">
    <name type="scientific">Laccaria amethystina LaAM-08-1</name>
    <dbReference type="NCBI Taxonomy" id="1095629"/>
    <lineage>
        <taxon>Eukaryota</taxon>
        <taxon>Fungi</taxon>
        <taxon>Dikarya</taxon>
        <taxon>Basidiomycota</taxon>
        <taxon>Agaricomycotina</taxon>
        <taxon>Agaricomycetes</taxon>
        <taxon>Agaricomycetidae</taxon>
        <taxon>Agaricales</taxon>
        <taxon>Agaricineae</taxon>
        <taxon>Hydnangiaceae</taxon>
        <taxon>Laccaria</taxon>
    </lineage>
</organism>
<protein>
    <recommendedName>
        <fullName evidence="5">DNA 3'-5' helicase</fullName>
        <ecNumber evidence="5">5.6.2.4</ecNumber>
    </recommendedName>
</protein>
<feature type="domain" description="Helicase C-terminal" evidence="7">
    <location>
        <begin position="178"/>
        <end position="340"/>
    </location>
</feature>
<dbReference type="GO" id="GO:0005694">
    <property type="term" value="C:chromosome"/>
    <property type="evidence" value="ECO:0007669"/>
    <property type="project" value="TreeGrafter"/>
</dbReference>
<proteinExistence type="inferred from homology"/>
<dbReference type="GO" id="GO:0005737">
    <property type="term" value="C:cytoplasm"/>
    <property type="evidence" value="ECO:0007669"/>
    <property type="project" value="TreeGrafter"/>
</dbReference>
<gene>
    <name evidence="8" type="ORF">K443DRAFT_125934</name>
</gene>
<evidence type="ECO:0000256" key="5">
    <source>
        <dbReference type="ARBA" id="ARBA00034808"/>
    </source>
</evidence>
<evidence type="ECO:0000313" key="8">
    <source>
        <dbReference type="EMBL" id="KIJ92465.1"/>
    </source>
</evidence>
<dbReference type="InterPro" id="IPR027417">
    <property type="entry name" value="P-loop_NTPase"/>
</dbReference>
<keyword evidence="9" id="KW-1185">Reference proteome</keyword>
<evidence type="ECO:0000259" key="7">
    <source>
        <dbReference type="PROSITE" id="PS51194"/>
    </source>
</evidence>
<dbReference type="InterPro" id="IPR011545">
    <property type="entry name" value="DEAD/DEAH_box_helicase_dom"/>
</dbReference>
<dbReference type="Pfam" id="PF00270">
    <property type="entry name" value="DEAD"/>
    <property type="match status" value="1"/>
</dbReference>